<gene>
    <name evidence="2" type="ORF">AVDCRST_MAG19-1099</name>
</gene>
<protein>
    <submittedName>
        <fullName evidence="2">Uncharacterized protein</fullName>
    </submittedName>
</protein>
<feature type="compositionally biased region" description="Basic residues" evidence="1">
    <location>
        <begin position="1"/>
        <end position="10"/>
    </location>
</feature>
<organism evidence="2">
    <name type="scientific">uncultured Thermomicrobiales bacterium</name>
    <dbReference type="NCBI Taxonomy" id="1645740"/>
    <lineage>
        <taxon>Bacteria</taxon>
        <taxon>Pseudomonadati</taxon>
        <taxon>Thermomicrobiota</taxon>
        <taxon>Thermomicrobia</taxon>
        <taxon>Thermomicrobiales</taxon>
        <taxon>environmental samples</taxon>
    </lineage>
</organism>
<reference evidence="2" key="1">
    <citation type="submission" date="2020-02" db="EMBL/GenBank/DDBJ databases">
        <authorList>
            <person name="Meier V. D."/>
        </authorList>
    </citation>
    <scope>NUCLEOTIDE SEQUENCE</scope>
    <source>
        <strain evidence="2">AVDCRST_MAG19</strain>
    </source>
</reference>
<evidence type="ECO:0000313" key="2">
    <source>
        <dbReference type="EMBL" id="CAA9554409.1"/>
    </source>
</evidence>
<feature type="region of interest" description="Disordered" evidence="1">
    <location>
        <begin position="1"/>
        <end position="43"/>
    </location>
</feature>
<sequence length="61" mass="6813">MRIGHGRRRACPTLGRRPARPARPARSARRGPMARSTTQVGVRDRARRELAGWELLPAEVA</sequence>
<dbReference type="EMBL" id="CADCWL010000044">
    <property type="protein sequence ID" value="CAA9554409.1"/>
    <property type="molecule type" value="Genomic_DNA"/>
</dbReference>
<accession>A0A6J4ULY6</accession>
<dbReference type="AlphaFoldDB" id="A0A6J4ULY6"/>
<evidence type="ECO:0000256" key="1">
    <source>
        <dbReference type="SAM" id="MobiDB-lite"/>
    </source>
</evidence>
<name>A0A6J4ULY6_9BACT</name>
<feature type="compositionally biased region" description="Low complexity" evidence="1">
    <location>
        <begin position="22"/>
        <end position="36"/>
    </location>
</feature>
<proteinExistence type="predicted"/>